<evidence type="ECO:0000313" key="3">
    <source>
        <dbReference type="EMBL" id="NEK86405.1"/>
    </source>
</evidence>
<evidence type="ECO:0000313" key="4">
    <source>
        <dbReference type="Proteomes" id="UP000479241"/>
    </source>
</evidence>
<comment type="caution">
    <text evidence="3">The sequence shown here is derived from an EMBL/GenBank/DDBJ whole genome shotgun (WGS) entry which is preliminary data.</text>
</comment>
<proteinExistence type="predicted"/>
<organism evidence="3 4">
    <name type="scientific">Blastococcus saxobsidens</name>
    <dbReference type="NCBI Taxonomy" id="138336"/>
    <lineage>
        <taxon>Bacteria</taxon>
        <taxon>Bacillati</taxon>
        <taxon>Actinomycetota</taxon>
        <taxon>Actinomycetes</taxon>
        <taxon>Geodermatophilales</taxon>
        <taxon>Geodermatophilaceae</taxon>
        <taxon>Blastococcus</taxon>
    </lineage>
</organism>
<feature type="chain" id="PRO_5026657168" evidence="1">
    <location>
        <begin position="23"/>
        <end position="123"/>
    </location>
</feature>
<protein>
    <submittedName>
        <fullName evidence="3">PH domain-containing protein</fullName>
    </submittedName>
</protein>
<dbReference type="InterPro" id="IPR019692">
    <property type="entry name" value="CFP-6_PH"/>
</dbReference>
<feature type="signal peptide" evidence="1">
    <location>
        <begin position="1"/>
        <end position="22"/>
    </location>
</feature>
<evidence type="ECO:0000256" key="1">
    <source>
        <dbReference type="SAM" id="SignalP"/>
    </source>
</evidence>
<gene>
    <name evidence="3" type="ORF">GCU60_11640</name>
</gene>
<name>A0A6L9W2W5_9ACTN</name>
<sequence length="123" mass="13136">MTRTALFPVALLALCVVPLAFAAPWTPVLLLVPVVIGVWVLRTGVDISADGLAIQALVGRRTVPWTEVAGIRVARRGELWLVTTAGTELRLPVIRARDLPRLAELSGGRLEVPAPPARPAPPQ</sequence>
<dbReference type="Proteomes" id="UP000479241">
    <property type="component" value="Unassembled WGS sequence"/>
</dbReference>
<dbReference type="Pfam" id="PF10756">
    <property type="entry name" value="bPH_6"/>
    <property type="match status" value="1"/>
</dbReference>
<reference evidence="3 4" key="1">
    <citation type="submission" date="2019-12" db="EMBL/GenBank/DDBJ databases">
        <title>the WGS of Blastococcus saxobsidens 67B17.</title>
        <authorList>
            <person name="Jiang Z."/>
        </authorList>
    </citation>
    <scope>NUCLEOTIDE SEQUENCE [LARGE SCALE GENOMIC DNA]</scope>
    <source>
        <strain evidence="3 4">67B17</strain>
    </source>
</reference>
<feature type="domain" description="Low molecular weight protein antigen 6 PH" evidence="2">
    <location>
        <begin position="42"/>
        <end position="110"/>
    </location>
</feature>
<dbReference type="AlphaFoldDB" id="A0A6L9W2W5"/>
<dbReference type="EMBL" id="JAAGWG010000015">
    <property type="protein sequence ID" value="NEK86405.1"/>
    <property type="molecule type" value="Genomic_DNA"/>
</dbReference>
<keyword evidence="1" id="KW-0732">Signal</keyword>
<evidence type="ECO:0000259" key="2">
    <source>
        <dbReference type="Pfam" id="PF10756"/>
    </source>
</evidence>
<accession>A0A6L9W2W5</accession>